<dbReference type="RefSeq" id="YP_009011460.1">
    <property type="nucleotide sequence ID" value="NC_023688.1"/>
</dbReference>
<dbReference type="InterPro" id="IPR036249">
    <property type="entry name" value="Thioredoxin-like_sf"/>
</dbReference>
<reference evidence="2 3" key="1">
    <citation type="journal article" date="2010" name="Virol. J.">
        <title>Genomes of the T4-related bacteriophages as windows on microbial genome evolution.</title>
        <authorList>
            <person name="Petrov V.M."/>
            <person name="Ratnayaka S."/>
            <person name="Nolan J.M."/>
            <person name="Miller E.S."/>
            <person name="Karam J.D."/>
        </authorList>
    </citation>
    <scope>NUCLEOTIDE SEQUENCE [LARGE SCALE GENOMIC DNA]</scope>
</reference>
<dbReference type="PROSITE" id="PS51354">
    <property type="entry name" value="GLUTAREDOXIN_2"/>
    <property type="match status" value="1"/>
</dbReference>
<dbReference type="CDD" id="cd02066">
    <property type="entry name" value="GRX_family"/>
    <property type="match status" value="1"/>
</dbReference>
<accession>E5DPW4</accession>
<dbReference type="SUPFAM" id="SSF52833">
    <property type="entry name" value="Thioredoxin-like"/>
    <property type="match status" value="1"/>
</dbReference>
<sequence>MKIEIYGVPEEFVQCPGCKAAVDFCRSHGLEFTFIPILIKDSSSIGFTYHRANIEECRVRAGKDTPPRSYPQIFVNDKWVGGYKTFSEKFEGGCLD</sequence>
<name>E5DPW4_9CAUD</name>
<evidence type="ECO:0000259" key="1">
    <source>
        <dbReference type="Pfam" id="PF00462"/>
    </source>
</evidence>
<dbReference type="EMBL" id="GU396103">
    <property type="protein sequence ID" value="ADQ52750.1"/>
    <property type="molecule type" value="Genomic_DNA"/>
</dbReference>
<dbReference type="GeneID" id="18559955"/>
<keyword evidence="3" id="KW-1185">Reference proteome</keyword>
<dbReference type="OrthoDB" id="18964at10239"/>
<proteinExistence type="predicted"/>
<feature type="domain" description="Glutaredoxin" evidence="1">
    <location>
        <begin position="13"/>
        <end position="80"/>
    </location>
</feature>
<dbReference type="InterPro" id="IPR002109">
    <property type="entry name" value="Glutaredoxin"/>
</dbReference>
<evidence type="ECO:0000313" key="2">
    <source>
        <dbReference type="EMBL" id="ADQ52750.1"/>
    </source>
</evidence>
<evidence type="ECO:0000313" key="3">
    <source>
        <dbReference type="Proteomes" id="UP000008726"/>
    </source>
</evidence>
<gene>
    <name evidence="2" type="primary">nrdH</name>
    <name evidence="2" type="ORF">PX29p031</name>
</gene>
<dbReference type="Proteomes" id="UP000008726">
    <property type="component" value="Segment"/>
</dbReference>
<dbReference type="KEGG" id="vg:18559955"/>
<protein>
    <submittedName>
        <fullName evidence="2">NrdH glutaredoxin</fullName>
    </submittedName>
</protein>
<dbReference type="Gene3D" id="3.40.30.10">
    <property type="entry name" value="Glutaredoxin"/>
    <property type="match status" value="1"/>
</dbReference>
<organism evidence="2 3">
    <name type="scientific">Aeromonas phage PX29</name>
    <dbReference type="NCBI Taxonomy" id="926067"/>
    <lineage>
        <taxon>Viruses</taxon>
        <taxon>Duplodnaviria</taxon>
        <taxon>Heunggongvirae</taxon>
        <taxon>Uroviricota</taxon>
        <taxon>Caudoviricetes</taxon>
        <taxon>Pantevenvirales</taxon>
        <taxon>Straboviridae</taxon>
        <taxon>Angelvirus</taxon>
        <taxon>Angelvirus px29</taxon>
    </lineage>
</organism>
<dbReference type="Pfam" id="PF00462">
    <property type="entry name" value="Glutaredoxin"/>
    <property type="match status" value="1"/>
</dbReference>